<keyword evidence="5" id="KW-1185">Reference proteome</keyword>
<dbReference type="STRING" id="377629.TERTU_0353"/>
<evidence type="ECO:0000256" key="3">
    <source>
        <dbReference type="SAM" id="SignalP"/>
    </source>
</evidence>
<dbReference type="eggNOG" id="ENOG5033M0P">
    <property type="taxonomic scope" value="Bacteria"/>
</dbReference>
<evidence type="ECO:0000256" key="1">
    <source>
        <dbReference type="ARBA" id="ARBA00005519"/>
    </source>
</evidence>
<dbReference type="PROSITE" id="PS51257">
    <property type="entry name" value="PROKAR_LIPOPROTEIN"/>
    <property type="match status" value="1"/>
</dbReference>
<sequence>MNRIVSLLVALFLPIMLPIHAIAANTVLSCDAFASHPTPIGTLVNNVWNQQAAGKARWEQCLLQRDGPNGPEYGWRWRWPATPRVVFAQPQITHGNTPWTSHPTPQSGFPIPLTGLDHLTISYAVTTTGDADFNLATTFWLTDLDQVPPQADINSIRAEFMVWSYASDNFFSTPAGRKRATVEINGIEWEVWVERRWHDTSGTNDNRWIYIAFRSTKNYLDITYNAAELVHYALQRGFLDSEWSIADIELGNEVMRGTGETWVHKFRVSTPALNTDNI</sequence>
<reference evidence="4 5" key="1">
    <citation type="journal article" date="2009" name="PLoS ONE">
        <title>The complete genome of Teredinibacter turnerae T7901: an intracellular endosymbiont of marine wood-boring bivalves (shipworms).</title>
        <authorList>
            <person name="Yang J.C."/>
            <person name="Madupu R."/>
            <person name="Durkin A.S."/>
            <person name="Ekborg N.A."/>
            <person name="Pedamallu C.S."/>
            <person name="Hostetler J.B."/>
            <person name="Radune D."/>
            <person name="Toms B.S."/>
            <person name="Henrissat B."/>
            <person name="Coutinho P.M."/>
            <person name="Schwarz S."/>
            <person name="Field L."/>
            <person name="Trindade-Silva A.E."/>
            <person name="Soares C.A.G."/>
            <person name="Elshahawi S."/>
            <person name="Hanora A."/>
            <person name="Schmidt E.W."/>
            <person name="Haygood M.G."/>
            <person name="Posfai J."/>
            <person name="Benner J."/>
            <person name="Madinger C."/>
            <person name="Nove J."/>
            <person name="Anton B."/>
            <person name="Chaudhary K."/>
            <person name="Foster J."/>
            <person name="Holman A."/>
            <person name="Kumar S."/>
            <person name="Lessard P.A."/>
            <person name="Luyten Y.A."/>
            <person name="Slatko B."/>
            <person name="Wood N."/>
            <person name="Wu B."/>
            <person name="Teplitski M."/>
            <person name="Mougous J.D."/>
            <person name="Ward N."/>
            <person name="Eisen J.A."/>
            <person name="Badger J.H."/>
            <person name="Distel D.L."/>
        </authorList>
    </citation>
    <scope>NUCLEOTIDE SEQUENCE [LARGE SCALE GENOMIC DNA]</scope>
    <source>
        <strain evidence="5">ATCC 39867 / T7901</strain>
    </source>
</reference>
<protein>
    <submittedName>
        <fullName evidence="4">Glycoside hydrolase family 12 domain protein</fullName>
    </submittedName>
</protein>
<comment type="similarity">
    <text evidence="1 2">Belongs to the glycosyl hydrolase 12 (cellulase H) family.</text>
</comment>
<dbReference type="Pfam" id="PF01670">
    <property type="entry name" value="Glyco_hydro_12"/>
    <property type="match status" value="1"/>
</dbReference>
<accession>C5BM92</accession>
<name>C5BM92_TERTT</name>
<dbReference type="EMBL" id="CP001614">
    <property type="protein sequence ID" value="ACR14297.1"/>
    <property type="molecule type" value="Genomic_DNA"/>
</dbReference>
<dbReference type="HOGENOM" id="CLU_1000888_0_0_6"/>
<keyword evidence="2" id="KW-0119">Carbohydrate metabolism</keyword>
<dbReference type="RefSeq" id="WP_015820413.1">
    <property type="nucleotide sequence ID" value="NC_012997.1"/>
</dbReference>
<keyword evidence="2" id="KW-0326">Glycosidase</keyword>
<dbReference type="AlphaFoldDB" id="C5BM92"/>
<dbReference type="CAZy" id="GH12">
    <property type="family name" value="Glycoside Hydrolase Family 12"/>
</dbReference>
<dbReference type="GO" id="GO:0000272">
    <property type="term" value="P:polysaccharide catabolic process"/>
    <property type="evidence" value="ECO:0007669"/>
    <property type="project" value="UniProtKB-KW"/>
</dbReference>
<evidence type="ECO:0000256" key="2">
    <source>
        <dbReference type="RuleBase" id="RU361163"/>
    </source>
</evidence>
<organism evidence="4 5">
    <name type="scientific">Teredinibacter turnerae (strain ATCC 39867 / T7901)</name>
    <dbReference type="NCBI Taxonomy" id="377629"/>
    <lineage>
        <taxon>Bacteria</taxon>
        <taxon>Pseudomonadati</taxon>
        <taxon>Pseudomonadota</taxon>
        <taxon>Gammaproteobacteria</taxon>
        <taxon>Cellvibrionales</taxon>
        <taxon>Cellvibrionaceae</taxon>
        <taxon>Teredinibacter</taxon>
    </lineage>
</organism>
<dbReference type="GO" id="GO:0008810">
    <property type="term" value="F:cellulase activity"/>
    <property type="evidence" value="ECO:0007669"/>
    <property type="project" value="InterPro"/>
</dbReference>
<dbReference type="Gene3D" id="2.60.120.180">
    <property type="match status" value="1"/>
</dbReference>
<dbReference type="KEGG" id="ttu:TERTU_0353"/>
<feature type="chain" id="PRO_5002946483" evidence="3">
    <location>
        <begin position="24"/>
        <end position="278"/>
    </location>
</feature>
<dbReference type="InterPro" id="IPR013320">
    <property type="entry name" value="ConA-like_dom_sf"/>
</dbReference>
<evidence type="ECO:0000313" key="4">
    <source>
        <dbReference type="EMBL" id="ACR14297.1"/>
    </source>
</evidence>
<keyword evidence="2 4" id="KW-0378">Hydrolase</keyword>
<proteinExistence type="inferred from homology"/>
<dbReference type="InterPro" id="IPR013319">
    <property type="entry name" value="GH11/12"/>
</dbReference>
<dbReference type="SUPFAM" id="SSF49899">
    <property type="entry name" value="Concanavalin A-like lectins/glucanases"/>
    <property type="match status" value="1"/>
</dbReference>
<gene>
    <name evidence="4" type="ordered locus">TERTU_0353</name>
</gene>
<feature type="signal peptide" evidence="3">
    <location>
        <begin position="1"/>
        <end position="23"/>
    </location>
</feature>
<keyword evidence="2" id="KW-0624">Polysaccharide degradation</keyword>
<evidence type="ECO:0000313" key="5">
    <source>
        <dbReference type="Proteomes" id="UP000009080"/>
    </source>
</evidence>
<dbReference type="Proteomes" id="UP000009080">
    <property type="component" value="Chromosome"/>
</dbReference>
<keyword evidence="3" id="KW-0732">Signal</keyword>
<dbReference type="InterPro" id="IPR002594">
    <property type="entry name" value="GH12"/>
</dbReference>